<organism evidence="2 3">
    <name type="scientific">Acetivibrio straminisolvens JCM 21531</name>
    <dbReference type="NCBI Taxonomy" id="1294263"/>
    <lineage>
        <taxon>Bacteria</taxon>
        <taxon>Bacillati</taxon>
        <taxon>Bacillota</taxon>
        <taxon>Clostridia</taxon>
        <taxon>Eubacteriales</taxon>
        <taxon>Oscillospiraceae</taxon>
        <taxon>Acetivibrio</taxon>
    </lineage>
</organism>
<gene>
    <name evidence="2" type="ORF">JCM21531_2232</name>
</gene>
<dbReference type="Gene3D" id="3.40.50.300">
    <property type="entry name" value="P-loop containing nucleotide triphosphate hydrolases"/>
    <property type="match status" value="1"/>
</dbReference>
<dbReference type="InterPro" id="IPR027417">
    <property type="entry name" value="P-loop_NTPase"/>
</dbReference>
<keyword evidence="3" id="KW-1185">Reference proteome</keyword>
<sequence>MVNKRLDRARKEIAYVSNYDYIIVNDNLKEAVEGLRSIIKAEKLKLKRNREILVKFQKD</sequence>
<dbReference type="InterPro" id="IPR008145">
    <property type="entry name" value="GK/Ca_channel_bsu"/>
</dbReference>
<reference evidence="2" key="1">
    <citation type="journal article" date="2014" name="Genome Announc.">
        <title>Draft Genome Sequence of Clostridium straminisolvens Strain JCM 21531T, Isolated from a Cellulose-Degrading Bacterial Community.</title>
        <authorList>
            <person name="Yuki M."/>
            <person name="Oshima K."/>
            <person name="Suda W."/>
            <person name="Sakamoto M."/>
            <person name="Kitamura K."/>
            <person name="Iida T."/>
            <person name="Hattori M."/>
            <person name="Ohkuma M."/>
        </authorList>
    </citation>
    <scope>NUCLEOTIDE SEQUENCE [LARGE SCALE GENOMIC DNA]</scope>
    <source>
        <strain evidence="2">JCM 21531</strain>
    </source>
</reference>
<keyword evidence="2" id="KW-0418">Kinase</keyword>
<proteinExistence type="predicted"/>
<feature type="domain" description="Guanylate kinase/L-type calcium channel beta subunit" evidence="1">
    <location>
        <begin position="2"/>
        <end position="42"/>
    </location>
</feature>
<dbReference type="SUPFAM" id="SSF52540">
    <property type="entry name" value="P-loop containing nucleoside triphosphate hydrolases"/>
    <property type="match status" value="1"/>
</dbReference>
<evidence type="ECO:0000259" key="1">
    <source>
        <dbReference type="Pfam" id="PF00625"/>
    </source>
</evidence>
<dbReference type="STRING" id="1294263.JCM21531_2232"/>
<keyword evidence="2" id="KW-0808">Transferase</keyword>
<dbReference type="Pfam" id="PF00625">
    <property type="entry name" value="Guanylate_kin"/>
    <property type="match status" value="1"/>
</dbReference>
<dbReference type="EMBL" id="BAVR01000024">
    <property type="protein sequence ID" value="GAE88759.1"/>
    <property type="molecule type" value="Genomic_DNA"/>
</dbReference>
<name>W4V7P4_9FIRM</name>
<dbReference type="GO" id="GO:0016301">
    <property type="term" value="F:kinase activity"/>
    <property type="evidence" value="ECO:0007669"/>
    <property type="project" value="UniProtKB-KW"/>
</dbReference>
<protein>
    <submittedName>
        <fullName evidence="2">Guanylate kinase</fullName>
    </submittedName>
</protein>
<evidence type="ECO:0000313" key="3">
    <source>
        <dbReference type="Proteomes" id="UP000019109"/>
    </source>
</evidence>
<dbReference type="AlphaFoldDB" id="W4V7P4"/>
<comment type="caution">
    <text evidence="2">The sequence shown here is derived from an EMBL/GenBank/DDBJ whole genome shotgun (WGS) entry which is preliminary data.</text>
</comment>
<accession>W4V7P4</accession>
<dbReference type="Proteomes" id="UP000019109">
    <property type="component" value="Unassembled WGS sequence"/>
</dbReference>
<evidence type="ECO:0000313" key="2">
    <source>
        <dbReference type="EMBL" id="GAE88759.1"/>
    </source>
</evidence>